<dbReference type="EMBL" id="JAWLUP010000174">
    <property type="protein sequence ID" value="MDV7268551.1"/>
    <property type="molecule type" value="Genomic_DNA"/>
</dbReference>
<organism evidence="2 3">
    <name type="scientific">Rhodococcus oxybenzonivorans</name>
    <dbReference type="NCBI Taxonomy" id="1990687"/>
    <lineage>
        <taxon>Bacteria</taxon>
        <taxon>Bacillati</taxon>
        <taxon>Actinomycetota</taxon>
        <taxon>Actinomycetes</taxon>
        <taxon>Mycobacteriales</taxon>
        <taxon>Nocardiaceae</taxon>
        <taxon>Rhodococcus</taxon>
    </lineage>
</organism>
<protein>
    <submittedName>
        <fullName evidence="2">Uncharacterized protein</fullName>
    </submittedName>
</protein>
<reference evidence="2" key="1">
    <citation type="submission" date="2023-10" db="EMBL/GenBank/DDBJ databases">
        <title>Development of a sustainable strategy for remediation of hydrocarbon-contaminated territories based on the waste exchange concept.</title>
        <authorList>
            <person name="Krivoruchko A."/>
        </authorList>
    </citation>
    <scope>NUCLEOTIDE SEQUENCE</scope>
    <source>
        <strain evidence="2">IEGM 68</strain>
    </source>
</reference>
<dbReference type="Proteomes" id="UP001185863">
    <property type="component" value="Unassembled WGS sequence"/>
</dbReference>
<proteinExistence type="predicted"/>
<dbReference type="AlphaFoldDB" id="A0AAE5A9I4"/>
<evidence type="ECO:0000313" key="2">
    <source>
        <dbReference type="EMBL" id="MDV7268551.1"/>
    </source>
</evidence>
<dbReference type="RefSeq" id="WP_317769265.1">
    <property type="nucleotide sequence ID" value="NZ_JAWLUP010000174.1"/>
</dbReference>
<evidence type="ECO:0000313" key="3">
    <source>
        <dbReference type="Proteomes" id="UP001185863"/>
    </source>
</evidence>
<sequence length="141" mass="14795">MPARTREVDPQHYAGTAAGSFYFTTPSTKFHCAILTGGDLPTAGCHGQMPESAPEVPGSGAPDIPVPPNAVEVTGSRSGQFISAGDPRYYPLGGSPATVLPYGRSLRVNDLTCHVEETAGVTCTSDAGHGFTVSDRKFRVW</sequence>
<gene>
    <name evidence="2" type="ORF">R4315_28960</name>
</gene>
<feature type="region of interest" description="Disordered" evidence="1">
    <location>
        <begin position="45"/>
        <end position="64"/>
    </location>
</feature>
<comment type="caution">
    <text evidence="2">The sequence shown here is derived from an EMBL/GenBank/DDBJ whole genome shotgun (WGS) entry which is preliminary data.</text>
</comment>
<name>A0AAE5A9I4_9NOCA</name>
<evidence type="ECO:0000256" key="1">
    <source>
        <dbReference type="SAM" id="MobiDB-lite"/>
    </source>
</evidence>
<accession>A0AAE5A9I4</accession>